<dbReference type="InterPro" id="IPR036890">
    <property type="entry name" value="HATPase_C_sf"/>
</dbReference>
<feature type="transmembrane region" description="Helical" evidence="5">
    <location>
        <begin position="70"/>
        <end position="97"/>
    </location>
</feature>
<dbReference type="Gene3D" id="3.30.565.10">
    <property type="entry name" value="Histidine kinase-like ATPase, C-terminal domain"/>
    <property type="match status" value="1"/>
</dbReference>
<dbReference type="InterPro" id="IPR011712">
    <property type="entry name" value="Sig_transdc_His_kin_sub3_dim/P"/>
</dbReference>
<dbReference type="GO" id="GO:0016301">
    <property type="term" value="F:kinase activity"/>
    <property type="evidence" value="ECO:0007669"/>
    <property type="project" value="UniProtKB-KW"/>
</dbReference>
<dbReference type="EMBL" id="CP115965">
    <property type="protein sequence ID" value="WZW99316.1"/>
    <property type="molecule type" value="Genomic_DNA"/>
</dbReference>
<keyword evidence="4" id="KW-0175">Coiled coil</keyword>
<evidence type="ECO:0000313" key="7">
    <source>
        <dbReference type="EMBL" id="WZW99316.1"/>
    </source>
</evidence>
<keyword evidence="3" id="KW-0902">Two-component regulatory system</keyword>
<feature type="transmembrane region" description="Helical" evidence="5">
    <location>
        <begin position="109"/>
        <end position="126"/>
    </location>
</feature>
<dbReference type="RefSeq" id="WP_342373055.1">
    <property type="nucleotide sequence ID" value="NZ_CP115965.1"/>
</dbReference>
<feature type="domain" description="Histidine kinase/HSP90-like ATPase" evidence="6">
    <location>
        <begin position="283"/>
        <end position="373"/>
    </location>
</feature>
<name>A0ABZ3C9Q5_9ACTN</name>
<feature type="transmembrane region" description="Helical" evidence="5">
    <location>
        <begin position="14"/>
        <end position="34"/>
    </location>
</feature>
<proteinExistence type="predicted"/>
<gene>
    <name evidence="7" type="ORF">PCC79_03720</name>
</gene>
<keyword evidence="5" id="KW-0812">Transmembrane</keyword>
<dbReference type="Pfam" id="PF02518">
    <property type="entry name" value="HATPase_c"/>
    <property type="match status" value="1"/>
</dbReference>
<dbReference type="SUPFAM" id="SSF55874">
    <property type="entry name" value="ATPase domain of HSP90 chaperone/DNA topoisomerase II/histidine kinase"/>
    <property type="match status" value="1"/>
</dbReference>
<evidence type="ECO:0000256" key="4">
    <source>
        <dbReference type="SAM" id="Coils"/>
    </source>
</evidence>
<evidence type="ECO:0000259" key="6">
    <source>
        <dbReference type="SMART" id="SM00387"/>
    </source>
</evidence>
<dbReference type="Pfam" id="PF07730">
    <property type="entry name" value="HisKA_3"/>
    <property type="match status" value="1"/>
</dbReference>
<feature type="transmembrane region" description="Helical" evidence="5">
    <location>
        <begin position="46"/>
        <end position="64"/>
    </location>
</feature>
<evidence type="ECO:0000256" key="3">
    <source>
        <dbReference type="ARBA" id="ARBA00023012"/>
    </source>
</evidence>
<dbReference type="Gene3D" id="1.20.5.1930">
    <property type="match status" value="1"/>
</dbReference>
<keyword evidence="5" id="KW-0472">Membrane</keyword>
<evidence type="ECO:0000256" key="2">
    <source>
        <dbReference type="ARBA" id="ARBA00022777"/>
    </source>
</evidence>
<dbReference type="Proteomes" id="UP001434337">
    <property type="component" value="Chromosome"/>
</dbReference>
<feature type="coiled-coil region" evidence="4">
    <location>
        <begin position="209"/>
        <end position="236"/>
    </location>
</feature>
<dbReference type="CDD" id="cd16917">
    <property type="entry name" value="HATPase_UhpB-NarQ-NarX-like"/>
    <property type="match status" value="1"/>
</dbReference>
<sequence length="375" mass="38936">MSDLGRHVPAGGSALSWFVDAGVATLVVVMFWVLPLATDSTGNLPAVIGLAATVVAAVLLRWRWPLVATLTALVATAAGWVVGASTDPMIAAAWCLYPLTLRGGRTRTAGPVAVVLVLCSGVLAMTSAGSEIAQRAVIAVGALGAAWLLGHVEARRLAATRKVVEQAAEFERVKAQATMAREVHDVVGHALTVISAEADVARNLPGSDEQELRESLADIEQRARGALEDVQALVRALRAGRGSLDEVETGAAALVLPRLVTATRASGLDVTARIELPEVSPATDRVTVRVVQEALSNIVRHSGASHCEIAVWPEGATLAVRVDDDGAGLPASVRPGSGLFGMRERVDEAGGELTVTSRLDGGTRVLARLPLGVVL</sequence>
<evidence type="ECO:0000256" key="5">
    <source>
        <dbReference type="SAM" id="Phobius"/>
    </source>
</evidence>
<organism evidence="7 8">
    <name type="scientific">Propioniciclava soli</name>
    <dbReference type="NCBI Taxonomy" id="2775081"/>
    <lineage>
        <taxon>Bacteria</taxon>
        <taxon>Bacillati</taxon>
        <taxon>Actinomycetota</taxon>
        <taxon>Actinomycetes</taxon>
        <taxon>Propionibacteriales</taxon>
        <taxon>Propionibacteriaceae</taxon>
        <taxon>Propioniciclava</taxon>
    </lineage>
</organism>
<dbReference type="InterPro" id="IPR050482">
    <property type="entry name" value="Sensor_HK_TwoCompSys"/>
</dbReference>
<dbReference type="SMART" id="SM00387">
    <property type="entry name" value="HATPase_c"/>
    <property type="match status" value="1"/>
</dbReference>
<protein>
    <submittedName>
        <fullName evidence="7">Sensor histidine kinase</fullName>
    </submittedName>
</protein>
<keyword evidence="1" id="KW-0808">Transferase</keyword>
<dbReference type="PANTHER" id="PTHR24421:SF63">
    <property type="entry name" value="SENSOR HISTIDINE KINASE DESK"/>
    <property type="match status" value="1"/>
</dbReference>
<feature type="transmembrane region" description="Helical" evidence="5">
    <location>
        <begin position="132"/>
        <end position="152"/>
    </location>
</feature>
<evidence type="ECO:0000313" key="8">
    <source>
        <dbReference type="Proteomes" id="UP001434337"/>
    </source>
</evidence>
<evidence type="ECO:0000256" key="1">
    <source>
        <dbReference type="ARBA" id="ARBA00022679"/>
    </source>
</evidence>
<keyword evidence="5" id="KW-1133">Transmembrane helix</keyword>
<accession>A0ABZ3C9Q5</accession>
<dbReference type="PANTHER" id="PTHR24421">
    <property type="entry name" value="NITRATE/NITRITE SENSOR PROTEIN NARX-RELATED"/>
    <property type="match status" value="1"/>
</dbReference>
<keyword evidence="2 7" id="KW-0418">Kinase</keyword>
<reference evidence="7 8" key="1">
    <citation type="journal article" date="2023" name="Environ Microbiome">
        <title>A coral-associated actinobacterium mitigates coral bleaching under heat stress.</title>
        <authorList>
            <person name="Li J."/>
            <person name="Zou Y."/>
            <person name="Li Q."/>
            <person name="Zhang J."/>
            <person name="Bourne D.G."/>
            <person name="Lyu Y."/>
            <person name="Liu C."/>
            <person name="Zhang S."/>
        </authorList>
    </citation>
    <scope>NUCLEOTIDE SEQUENCE [LARGE SCALE GENOMIC DNA]</scope>
    <source>
        <strain evidence="7 8">SCSIO 13291</strain>
    </source>
</reference>
<keyword evidence="8" id="KW-1185">Reference proteome</keyword>
<dbReference type="InterPro" id="IPR003594">
    <property type="entry name" value="HATPase_dom"/>
</dbReference>